<feature type="coiled-coil region" evidence="1">
    <location>
        <begin position="16"/>
        <end position="43"/>
    </location>
</feature>
<dbReference type="Proteomes" id="UP000069526">
    <property type="component" value="Unassembled WGS sequence"/>
</dbReference>
<gene>
    <name evidence="3" type="primary">yqbO</name>
    <name evidence="3" type="ORF">ERS132539_01684</name>
</gene>
<evidence type="ECO:0000313" key="3">
    <source>
        <dbReference type="EMBL" id="CYW46368.1"/>
    </source>
</evidence>
<feature type="region of interest" description="Disordered" evidence="2">
    <location>
        <begin position="380"/>
        <end position="402"/>
    </location>
</feature>
<evidence type="ECO:0000313" key="4">
    <source>
        <dbReference type="Proteomes" id="UP000069526"/>
    </source>
</evidence>
<accession>A0A0Z8PIC4</accession>
<dbReference type="InterPro" id="IPR016024">
    <property type="entry name" value="ARM-type_fold"/>
</dbReference>
<evidence type="ECO:0000256" key="2">
    <source>
        <dbReference type="SAM" id="MobiDB-lite"/>
    </source>
</evidence>
<keyword evidence="1" id="KW-0175">Coiled coil</keyword>
<organism evidence="3 4">
    <name type="scientific">Streptococcus suis</name>
    <dbReference type="NCBI Taxonomy" id="1307"/>
    <lineage>
        <taxon>Bacteria</taxon>
        <taxon>Bacillati</taxon>
        <taxon>Bacillota</taxon>
        <taxon>Bacilli</taxon>
        <taxon>Lactobacillales</taxon>
        <taxon>Streptococcaceae</taxon>
        <taxon>Streptococcus</taxon>
    </lineage>
</organism>
<protein>
    <submittedName>
        <fullName evidence="3">TMP repeat-containing protein</fullName>
    </submittedName>
</protein>
<name>A0A0Z8PIC4_STRSU</name>
<proteinExistence type="predicted"/>
<sequence>MAVTLEELRVIVEGEIAPFQKKMKQLESQMKQTQNKIENKTKGLRERVGQQAGGMATALGKLAKITALAYLGKKMLDLGMYSTQMALEVSASVNQIKRQMGESSQAFLKWIDNNANAMNMSVGEATKYGAVYSNLFSNFIKDSNKLSAYTGKMLQTSAVIAQGSGRTMTDVMERIRSGLLGNTEAIEDLGINVNVAMIESTNAFKRFANGQSWQQLDYNTQQQIRLMAILEQATAKYGNTLQQSVNGRISMFKSLLSDAALNIGNAMLPIINAMMPVLNSFAMVLKNVTAKLAEFIGLMFNKKANVKNSAVGNLAQGAQNANDAVGGLGDAMDGVDDASGGTAGNLDDTAKSAKKAAKELMGLAGFDEITTLNLNKDDGAGGAGSGGGSGGGGKGSKGGKGGGAPADILPEIALEDMDTQFKSIFDGWDKVLKPLFDYLSKLSNLFKDGFNMSFRADSLDRFKTALAGIWQSLKDIFADGTVLQAAARFGEKLAFALGQITGALANIIMGIAVFIAESLNKSLNDTKLDIKGWLIRQFDIAGDAVASIGNIAQMLGQTFYDVFTSAAATNIGADILSAITYGTMGIVEVGSKLGRDILSGIEQSLVDNQDKITTALNGLLSALEPTFESIKNLFKNAFEGLSTTYDEHVKPFYDSFNEGLSSIFGTLLDSWNNDVQPVLDSIGEKFADLFDNHIQPFIDSFLSAYGQITDALKLLWETILVPLFDWIAANILPVLVPTFQTLADWFVQAWTVVFDVLGAVSKILGGITEFLVGVFTGDWEKAWNGIVQIAKGIWEMLSSIFKFVWDAIVSFLKGVWDTIVAILQAGWDAIVRIFQGIGPWFGERWRDIENIFSKVGQWFGQKFSDAWKAVQNAFKNIGQWFGARWNDIVNVFRDVANWFNQRFTEAWDAIVKIFQNLGKWFGDRYNDIKNILSSVNQWFGQKFSDAWKAVQNAFKSIGQWFGDRWRDITNVFSKTGSWFGEQFGKAYEGVKKAFSGIVEFFGGIWDRIKSTFTNVGTMVGNAIGGAVRGVINGVLATVENTINSGIRLINGAISVINKLPGVNIGSFSTVSLPRLARGGIVDSPTVAMIGEAGKEVVMPLENTGFLQTMGRVVGGAVVNALGGGMPQSSGLPSGDIVINIGSREFGRFAIDEINKAQEQAGELLLNI</sequence>
<dbReference type="AlphaFoldDB" id="A0A0Z8PIC4"/>
<evidence type="ECO:0000256" key="1">
    <source>
        <dbReference type="SAM" id="Coils"/>
    </source>
</evidence>
<dbReference type="EMBL" id="FIJK01000045">
    <property type="protein sequence ID" value="CYW46368.1"/>
    <property type="molecule type" value="Genomic_DNA"/>
</dbReference>
<dbReference type="SUPFAM" id="SSF48371">
    <property type="entry name" value="ARM repeat"/>
    <property type="match status" value="1"/>
</dbReference>
<reference evidence="3 4" key="1">
    <citation type="submission" date="2016-02" db="EMBL/GenBank/DDBJ databases">
        <authorList>
            <consortium name="Pathogen Informatics"/>
        </authorList>
    </citation>
    <scope>NUCLEOTIDE SEQUENCE [LARGE SCALE GENOMIC DNA]</scope>
    <source>
        <strain evidence="3 4">SS1013</strain>
    </source>
</reference>
<dbReference type="RefSeq" id="WP_044766856.1">
    <property type="nucleotide sequence ID" value="NZ_CEIH01000041.1"/>
</dbReference>